<evidence type="ECO:0000313" key="4">
    <source>
        <dbReference type="Proteomes" id="UP000670092"/>
    </source>
</evidence>
<dbReference type="VEuPathDB" id="FungiDB:I7I52_10337"/>
<feature type="region of interest" description="Disordered" evidence="1">
    <location>
        <begin position="56"/>
        <end position="76"/>
    </location>
</feature>
<organism evidence="3 4">
    <name type="scientific">Ajellomyces capsulatus</name>
    <name type="common">Darling's disease fungus</name>
    <name type="synonym">Histoplasma capsulatum</name>
    <dbReference type="NCBI Taxonomy" id="5037"/>
    <lineage>
        <taxon>Eukaryota</taxon>
        <taxon>Fungi</taxon>
        <taxon>Dikarya</taxon>
        <taxon>Ascomycota</taxon>
        <taxon>Pezizomycotina</taxon>
        <taxon>Eurotiomycetes</taxon>
        <taxon>Eurotiomycetidae</taxon>
        <taxon>Onygenales</taxon>
        <taxon>Ajellomycetaceae</taxon>
        <taxon>Histoplasma</taxon>
    </lineage>
</organism>
<dbReference type="Proteomes" id="UP000670092">
    <property type="component" value="Unassembled WGS sequence"/>
</dbReference>
<accession>A0A8H7Z2E5</accession>
<reference evidence="3 4" key="1">
    <citation type="submission" date="2021-01" db="EMBL/GenBank/DDBJ databases">
        <title>Chromosome-level genome assembly of a human fungal pathogen reveals clustering of transcriptionally co-regulated genes.</title>
        <authorList>
            <person name="Voorhies M."/>
            <person name="Cohen S."/>
            <person name="Shea T.P."/>
            <person name="Petrus S."/>
            <person name="Munoz J.F."/>
            <person name="Poplawski S."/>
            <person name="Goldman W.E."/>
            <person name="Michael T."/>
            <person name="Cuomo C.A."/>
            <person name="Sil A."/>
            <person name="Beyhan S."/>
        </authorList>
    </citation>
    <scope>NUCLEOTIDE SEQUENCE [LARGE SCALE GENOMIC DNA]</scope>
    <source>
        <strain evidence="3 4">G184AR</strain>
    </source>
</reference>
<keyword evidence="2" id="KW-0812">Transmembrane</keyword>
<comment type="caution">
    <text evidence="3">The sequence shown here is derived from an EMBL/GenBank/DDBJ whole genome shotgun (WGS) entry which is preliminary data.</text>
</comment>
<keyword evidence="2" id="KW-1133">Transmembrane helix</keyword>
<evidence type="ECO:0000256" key="2">
    <source>
        <dbReference type="SAM" id="Phobius"/>
    </source>
</evidence>
<evidence type="ECO:0000256" key="1">
    <source>
        <dbReference type="SAM" id="MobiDB-lite"/>
    </source>
</evidence>
<name>A0A8H7Z2E5_AJECA</name>
<keyword evidence="2" id="KW-0472">Membrane</keyword>
<feature type="transmembrane region" description="Helical" evidence="2">
    <location>
        <begin position="25"/>
        <end position="48"/>
    </location>
</feature>
<evidence type="ECO:0000313" key="3">
    <source>
        <dbReference type="EMBL" id="KAG5299879.1"/>
    </source>
</evidence>
<protein>
    <submittedName>
        <fullName evidence="3">Uncharacterized protein</fullName>
    </submittedName>
</protein>
<proteinExistence type="predicted"/>
<gene>
    <name evidence="3" type="ORF">I7I52_10337</name>
</gene>
<dbReference type="AlphaFoldDB" id="A0A8H7Z2E5"/>
<dbReference type="EMBL" id="JAEVHI010000002">
    <property type="protein sequence ID" value="KAG5299879.1"/>
    <property type="molecule type" value="Genomic_DNA"/>
</dbReference>
<sequence>MRIITVRYSYGIICPCWSPCEDSCLLLFLFFFTSFCVCTSILATFSVVDGHGQWMKNPENSTKMTPGPEDRPHLRPATQSTSEYRLWLLASQHLPWANGGDWQLFIPPGLHSLICMHATSPHLRLQG</sequence>